<dbReference type="InterPro" id="IPR024671">
    <property type="entry name" value="Atg22-like"/>
</dbReference>
<accession>A0A1M7JXJ8</accession>
<dbReference type="InterPro" id="IPR036259">
    <property type="entry name" value="MFS_trans_sf"/>
</dbReference>
<dbReference type="Pfam" id="PF11700">
    <property type="entry name" value="ATG22"/>
    <property type="match status" value="1"/>
</dbReference>
<evidence type="ECO:0000313" key="7">
    <source>
        <dbReference type="EMBL" id="SHM57675.1"/>
    </source>
</evidence>
<feature type="transmembrane region" description="Helical" evidence="6">
    <location>
        <begin position="361"/>
        <end position="380"/>
    </location>
</feature>
<gene>
    <name evidence="7" type="ORF">SAMN05443432_109111</name>
</gene>
<keyword evidence="8" id="KW-1185">Reference proteome</keyword>
<reference evidence="7 8" key="1">
    <citation type="submission" date="2016-11" db="EMBL/GenBank/DDBJ databases">
        <authorList>
            <person name="Varghese N."/>
            <person name="Submissions S."/>
        </authorList>
    </citation>
    <scope>NUCLEOTIDE SEQUENCE [LARGE SCALE GENOMIC DNA]</scope>
    <source>
        <strain evidence="7 8">DSM 28249</strain>
    </source>
</reference>
<dbReference type="AlphaFoldDB" id="A0A1M7JXJ8"/>
<feature type="transmembrane region" description="Helical" evidence="6">
    <location>
        <begin position="160"/>
        <end position="179"/>
    </location>
</feature>
<dbReference type="GO" id="GO:0012505">
    <property type="term" value="C:endomembrane system"/>
    <property type="evidence" value="ECO:0007669"/>
    <property type="project" value="UniProtKB-SubCell"/>
</dbReference>
<keyword evidence="2" id="KW-0813">Transport</keyword>
<feature type="transmembrane region" description="Helical" evidence="6">
    <location>
        <begin position="206"/>
        <end position="226"/>
    </location>
</feature>
<evidence type="ECO:0000256" key="3">
    <source>
        <dbReference type="ARBA" id="ARBA00022692"/>
    </source>
</evidence>
<feature type="transmembrane region" description="Helical" evidence="6">
    <location>
        <begin position="400"/>
        <end position="422"/>
    </location>
</feature>
<dbReference type="EMBL" id="FRCB01000009">
    <property type="protein sequence ID" value="SHM57675.1"/>
    <property type="molecule type" value="Genomic_DNA"/>
</dbReference>
<feature type="transmembrane region" description="Helical" evidence="6">
    <location>
        <begin position="21"/>
        <end position="41"/>
    </location>
</feature>
<proteinExistence type="predicted"/>
<dbReference type="InterPro" id="IPR050495">
    <property type="entry name" value="ATG22/LtaA_families"/>
</dbReference>
<feature type="transmembrane region" description="Helical" evidence="6">
    <location>
        <begin position="323"/>
        <end position="341"/>
    </location>
</feature>
<dbReference type="SUPFAM" id="SSF103473">
    <property type="entry name" value="MFS general substrate transporter"/>
    <property type="match status" value="1"/>
</dbReference>
<organism evidence="7 8">
    <name type="scientific">Roseovarius litoreus</name>
    <dbReference type="NCBI Taxonomy" id="1155722"/>
    <lineage>
        <taxon>Bacteria</taxon>
        <taxon>Pseudomonadati</taxon>
        <taxon>Pseudomonadota</taxon>
        <taxon>Alphaproteobacteria</taxon>
        <taxon>Rhodobacterales</taxon>
        <taxon>Roseobacteraceae</taxon>
        <taxon>Roseovarius</taxon>
    </lineage>
</organism>
<sequence length="459" mass="49082">MTGISKRKRIWGWFFFDWASQPYHTLLITFIFGPFFAATAAEYFMASGLDEQAADARAQSLWSLCLTITGLIIGFGAPFMGALADTTGRRLPWIIGFSVLYVIGATGLWWTQPDGSNMWLALTAFGIGFIGAEYALIFINSQLPSLGSKEEVGALSGSGFAIGYVGGVLSLIIMLLLFVEQPSGKTLIGLDPAFGLDATQKEGTRFVGPFVAIWFVIFMIPYFLWVRDVGPPAQGKGVGDAMALLVKSVKSLRRRISLSAYLGSSMMYRDALNGLYGFGGTYAALVLNWPLVFIGIFGIIGAIAAAVFSWIGGKADRAFGPKPVIIASVWALIMVCVIVVGMDREQLFGIALADGSRLPDIIFFGCGVLIGGFGGTLQAASRSLMVRHTDPKAPTESFGLYGLSGRATAFLAPALIGTVTALSESARIGVSPVIVLFLIGLVLLRWVQPKGDSETWIAS</sequence>
<evidence type="ECO:0000256" key="2">
    <source>
        <dbReference type="ARBA" id="ARBA00022448"/>
    </source>
</evidence>
<dbReference type="PANTHER" id="PTHR23519:SF1">
    <property type="entry name" value="AUTOPHAGY-RELATED PROTEIN 22"/>
    <property type="match status" value="1"/>
</dbReference>
<feature type="transmembrane region" description="Helical" evidence="6">
    <location>
        <begin position="91"/>
        <end position="112"/>
    </location>
</feature>
<evidence type="ECO:0000256" key="6">
    <source>
        <dbReference type="SAM" id="Phobius"/>
    </source>
</evidence>
<dbReference type="PANTHER" id="PTHR23519">
    <property type="entry name" value="AUTOPHAGY-RELATED PROTEIN 22"/>
    <property type="match status" value="1"/>
</dbReference>
<feature type="transmembrane region" description="Helical" evidence="6">
    <location>
        <begin position="291"/>
        <end position="311"/>
    </location>
</feature>
<keyword evidence="3 6" id="KW-0812">Transmembrane</keyword>
<feature type="transmembrane region" description="Helical" evidence="6">
    <location>
        <begin position="61"/>
        <end position="84"/>
    </location>
</feature>
<evidence type="ECO:0000313" key="8">
    <source>
        <dbReference type="Proteomes" id="UP000322545"/>
    </source>
</evidence>
<keyword evidence="5 6" id="KW-0472">Membrane</keyword>
<evidence type="ECO:0000256" key="1">
    <source>
        <dbReference type="ARBA" id="ARBA00004127"/>
    </source>
</evidence>
<dbReference type="RefSeq" id="WP_149780508.1">
    <property type="nucleotide sequence ID" value="NZ_FRCB01000009.1"/>
</dbReference>
<evidence type="ECO:0000256" key="4">
    <source>
        <dbReference type="ARBA" id="ARBA00022989"/>
    </source>
</evidence>
<protein>
    <submittedName>
        <fullName evidence="7">MFS transporter, UMF1 family</fullName>
    </submittedName>
</protein>
<dbReference type="Gene3D" id="1.20.1250.20">
    <property type="entry name" value="MFS general substrate transporter like domains"/>
    <property type="match status" value="2"/>
</dbReference>
<comment type="subcellular location">
    <subcellularLocation>
        <location evidence="1">Endomembrane system</location>
        <topology evidence="1">Multi-pass membrane protein</topology>
    </subcellularLocation>
</comment>
<keyword evidence="4 6" id="KW-1133">Transmembrane helix</keyword>
<dbReference type="Proteomes" id="UP000322545">
    <property type="component" value="Unassembled WGS sequence"/>
</dbReference>
<name>A0A1M7JXJ8_9RHOB</name>
<feature type="transmembrane region" description="Helical" evidence="6">
    <location>
        <begin position="118"/>
        <end position="139"/>
    </location>
</feature>
<evidence type="ECO:0000256" key="5">
    <source>
        <dbReference type="ARBA" id="ARBA00023136"/>
    </source>
</evidence>
<feature type="transmembrane region" description="Helical" evidence="6">
    <location>
        <begin position="428"/>
        <end position="447"/>
    </location>
</feature>